<sequence length="168" mass="19222">MQEQRRFIDTITNSLKTKSIAPRTLGVTDYDTDSPLAAIRRLMLESDGFITVALRRTYIQNGTKKMNADLEEVQTQKIKGQWFTSPYCQIEAAMAYQLGLPILTLREEGVIAEGILEKGVVGSYLPEFNLSNISKDYMETDEWKQAMSKWEADVRIVNKKKGYPNQLY</sequence>
<proteinExistence type="predicted"/>
<reference evidence="1 2" key="1">
    <citation type="submission" date="2017-06" db="EMBL/GenBank/DDBJ databases">
        <title>Complete genome sequence of Paenibacillus odorifer CBA7130.</title>
        <authorList>
            <person name="Nam Y.-D."/>
            <person name="Kang J."/>
            <person name="Chung W.-H."/>
        </authorList>
    </citation>
    <scope>NUCLEOTIDE SEQUENCE [LARGE SCALE GENOMIC DNA]</scope>
    <source>
        <strain evidence="1 2">CBA7130</strain>
    </source>
</reference>
<dbReference type="AlphaFoldDB" id="A0AAD0KNR0"/>
<evidence type="ECO:0000313" key="1">
    <source>
        <dbReference type="EMBL" id="AWV36521.1"/>
    </source>
</evidence>
<gene>
    <name evidence="1" type="ORF">CD191_01040</name>
</gene>
<dbReference type="Proteomes" id="UP000249163">
    <property type="component" value="Chromosome"/>
</dbReference>
<organism evidence="1 2">
    <name type="scientific">Paenibacillus odorifer</name>
    <dbReference type="NCBI Taxonomy" id="189426"/>
    <lineage>
        <taxon>Bacteria</taxon>
        <taxon>Bacillati</taxon>
        <taxon>Bacillota</taxon>
        <taxon>Bacilli</taxon>
        <taxon>Bacillales</taxon>
        <taxon>Paenibacillaceae</taxon>
        <taxon>Paenibacillus</taxon>
    </lineage>
</organism>
<dbReference type="EMBL" id="CP021965">
    <property type="protein sequence ID" value="AWV36521.1"/>
    <property type="molecule type" value="Genomic_DNA"/>
</dbReference>
<name>A0AAD0KNR0_9BACL</name>
<evidence type="ECO:0000313" key="2">
    <source>
        <dbReference type="Proteomes" id="UP000249163"/>
    </source>
</evidence>
<accession>A0AAD0KNR0</accession>
<protein>
    <submittedName>
        <fullName evidence="1">Uncharacterized protein</fullName>
    </submittedName>
</protein>